<proteinExistence type="evidence at transcript level"/>
<evidence type="ECO:0000256" key="2">
    <source>
        <dbReference type="ARBA" id="ARBA00023043"/>
    </source>
</evidence>
<dbReference type="SUPFAM" id="SSF48403">
    <property type="entry name" value="Ankyrin repeat"/>
    <property type="match status" value="1"/>
</dbReference>
<name>A0A8E5JSQ5_SCHGR</name>
<dbReference type="OrthoDB" id="496981at2759"/>
<dbReference type="GeneID" id="126356017"/>
<protein>
    <submittedName>
        <fullName evidence="5">Ankyrin repeat containing 54-like protein</fullName>
    </submittedName>
</protein>
<sequence length="349" mass="38484">MTSVDSGVETGNDSNDSCATHDPQSPSLEITPAKLITTATTDIQQTLTVCQTAVDKSCSTTDHDIQFPLVRIKPDDKVVNFLLPLQRPIPGIDPPAGLTFCNVQRTSLGLGNGYEVVRAENKGYDLTAVYQKFELQRKLRAVRCRLKTTREAWLQFKGPLNERKLRHACSTNNVALVQALLDIGVNPNCYDDQRRSPLHLAACRGYADVVKLLLDTGANPNQRDSLGNTPLHLAACTNNLSVVTLLLKAGTDVSSLDLFGRNPLQLAQAKLKLLQRGSDNEDSKFIKGEVQKVIDMMMAYLQKKGQQMEMELLTAFSSRVTLSNSKEEVETDVRDLLASLNNLTLDTKK</sequence>
<dbReference type="KEGG" id="sgre:126356017"/>
<evidence type="ECO:0000256" key="4">
    <source>
        <dbReference type="SAM" id="MobiDB-lite"/>
    </source>
</evidence>
<keyword evidence="2 3" id="KW-0040">ANK repeat</keyword>
<dbReference type="PANTHER" id="PTHR24171">
    <property type="entry name" value="ANKYRIN REPEAT DOMAIN-CONTAINING PROTEIN 39-RELATED"/>
    <property type="match status" value="1"/>
</dbReference>
<feature type="repeat" description="ANK" evidence="3">
    <location>
        <begin position="226"/>
        <end position="258"/>
    </location>
</feature>
<dbReference type="PANTHER" id="PTHR24171:SF9">
    <property type="entry name" value="ANKYRIN REPEAT DOMAIN-CONTAINING PROTEIN 39"/>
    <property type="match status" value="1"/>
</dbReference>
<dbReference type="PROSITE" id="PS50088">
    <property type="entry name" value="ANK_REPEAT"/>
    <property type="match status" value="2"/>
</dbReference>
<dbReference type="PROSITE" id="PS50297">
    <property type="entry name" value="ANK_REP_REGION"/>
    <property type="match status" value="2"/>
</dbReference>
<feature type="region of interest" description="Disordered" evidence="4">
    <location>
        <begin position="1"/>
        <end position="27"/>
    </location>
</feature>
<dbReference type="EMBL" id="MW962401">
    <property type="protein sequence ID" value="QVD39167.1"/>
    <property type="molecule type" value="mRNA"/>
</dbReference>
<dbReference type="InterPro" id="IPR036770">
    <property type="entry name" value="Ankyrin_rpt-contain_sf"/>
</dbReference>
<evidence type="ECO:0000256" key="3">
    <source>
        <dbReference type="PROSITE-ProRule" id="PRU00023"/>
    </source>
</evidence>
<evidence type="ECO:0000313" key="5">
    <source>
        <dbReference type="EMBL" id="QVD39167.1"/>
    </source>
</evidence>
<evidence type="ECO:0000256" key="1">
    <source>
        <dbReference type="ARBA" id="ARBA00022737"/>
    </source>
</evidence>
<accession>A0A8E5JSQ5</accession>
<dbReference type="InterPro" id="IPR002110">
    <property type="entry name" value="Ankyrin_rpt"/>
</dbReference>
<dbReference type="RefSeq" id="XP_049862625.1">
    <property type="nucleotide sequence ID" value="XM_050006668.1"/>
</dbReference>
<dbReference type="Pfam" id="PF12796">
    <property type="entry name" value="Ank_2"/>
    <property type="match status" value="1"/>
</dbReference>
<keyword evidence="1" id="KW-0677">Repeat</keyword>
<dbReference type="AlphaFoldDB" id="A0A8E5JSQ5"/>
<dbReference type="SMART" id="SM00248">
    <property type="entry name" value="ANK"/>
    <property type="match status" value="3"/>
</dbReference>
<reference evidence="5" key="1">
    <citation type="journal article" date="2021" name="J. Neurophysiol.">
        <title>Gene transcription changes in a locust model of noise-induced deafness.</title>
        <authorList>
            <person name="French A.S."/>
            <person name="Warren B."/>
        </authorList>
    </citation>
    <scope>NUCLEOTIDE SEQUENCE</scope>
</reference>
<feature type="repeat" description="ANK" evidence="3">
    <location>
        <begin position="193"/>
        <end position="225"/>
    </location>
</feature>
<organism evidence="5">
    <name type="scientific">Schistocerca gregaria</name>
    <name type="common">Desert locust</name>
    <name type="synonym">Gryllus gregarius</name>
    <dbReference type="NCBI Taxonomy" id="7010"/>
    <lineage>
        <taxon>Eukaryota</taxon>
        <taxon>Metazoa</taxon>
        <taxon>Ecdysozoa</taxon>
        <taxon>Arthropoda</taxon>
        <taxon>Hexapoda</taxon>
        <taxon>Insecta</taxon>
        <taxon>Pterygota</taxon>
        <taxon>Neoptera</taxon>
        <taxon>Polyneoptera</taxon>
        <taxon>Orthoptera</taxon>
        <taxon>Caelifera</taxon>
        <taxon>Acrididea</taxon>
        <taxon>Acridomorpha</taxon>
        <taxon>Acridoidea</taxon>
        <taxon>Acrididae</taxon>
        <taxon>Cyrtacanthacridinae</taxon>
        <taxon>Schistocerca</taxon>
    </lineage>
</organism>
<dbReference type="Gene3D" id="1.25.40.20">
    <property type="entry name" value="Ankyrin repeat-containing domain"/>
    <property type="match status" value="2"/>
</dbReference>